<dbReference type="PANTHER" id="PTHR10529">
    <property type="entry name" value="AP COMPLEX SUBUNIT MU"/>
    <property type="match status" value="1"/>
</dbReference>
<comment type="similarity">
    <text evidence="5">Belongs to the adaptor complexes medium subunit family.</text>
</comment>
<keyword evidence="3 5" id="KW-0653">Protein transport</keyword>
<evidence type="ECO:0000259" key="7">
    <source>
        <dbReference type="PROSITE" id="PS51072"/>
    </source>
</evidence>
<gene>
    <name evidence="8" type="ORF">Cpir12675_003454</name>
</gene>
<keyword evidence="2 5" id="KW-0813">Transport</keyword>
<evidence type="ECO:0000256" key="3">
    <source>
        <dbReference type="ARBA" id="ARBA00022927"/>
    </source>
</evidence>
<dbReference type="EMBL" id="JAWDJO010000082">
    <property type="protein sequence ID" value="KAL1894960.1"/>
    <property type="molecule type" value="Genomic_DNA"/>
</dbReference>
<dbReference type="InterPro" id="IPR028565">
    <property type="entry name" value="MHD"/>
</dbReference>
<dbReference type="Gene3D" id="3.30.450.60">
    <property type="match status" value="1"/>
</dbReference>
<sequence length="548" mass="59428">MNGIIESVHILDERNNPILSHIYNGRPPSSAILLPLYLAHSVPRPNLMYLQSTNPPTLLFSLKHDDLLLFATASEEIEPLVVLEFLHRIVDALEEFIGAPVLPMKLEQNYEIIAQLLSEMCDAGTINTTEPNALRDLVEVEGWVDKLLGSIPIPTNPSFTSTFSKPALPSSTNSNIPALPWRRVNVRHTTNEMYCDVVESLSVTFAPSGRPLAAFAHGTIAFTSKVSGVPDVILMLSTASGKHHIEKTMELPVFHPCVRLQRWKEHPGELSFVPPDGRFILASYEVDLLPPINDSSGISASLAASSLKLPVSVEIKKGLGATGAEFEVRLQVNKTFTAGAISGSALSRAGPRGAGASAPITMEDLCIKIPFSEEVKNLPEVRPSRGDAIFNTTDKILEWKIPTKEIHGSGNFSLRCTVRSHATGNDDNDENDSEGGVPLSGLYNFDAPYQRGIAAKAEHAAGQIESQAGGNGAETEERSNLLKVSQNKILMPSSVMVSFSIKGWLASGLKVESINLDRRKSKGLGEGVKPYKGVKYVTVSRNGVELRC</sequence>
<dbReference type="InterPro" id="IPR036168">
    <property type="entry name" value="AP2_Mu_C_sf"/>
</dbReference>
<evidence type="ECO:0000256" key="5">
    <source>
        <dbReference type="PIRNR" id="PIRNR005992"/>
    </source>
</evidence>
<dbReference type="PIRSF" id="PIRSF005992">
    <property type="entry name" value="Clathrin_mu"/>
    <property type="match status" value="1"/>
</dbReference>
<evidence type="ECO:0000313" key="9">
    <source>
        <dbReference type="Proteomes" id="UP001583280"/>
    </source>
</evidence>
<dbReference type="InterPro" id="IPR011012">
    <property type="entry name" value="Longin-like_dom_sf"/>
</dbReference>
<dbReference type="InterPro" id="IPR050431">
    <property type="entry name" value="Adaptor_comp_med_subunit"/>
</dbReference>
<dbReference type="Gene3D" id="2.60.40.1170">
    <property type="entry name" value="Mu homology domain, subdomain B"/>
    <property type="match status" value="1"/>
</dbReference>
<dbReference type="SUPFAM" id="SSF49447">
    <property type="entry name" value="Second domain of Mu2 adaptin subunit (ap50) of ap2 adaptor"/>
    <property type="match status" value="1"/>
</dbReference>
<proteinExistence type="inferred from homology"/>
<keyword evidence="4" id="KW-0472">Membrane</keyword>
<keyword evidence="9" id="KW-1185">Reference proteome</keyword>
<evidence type="ECO:0000313" key="8">
    <source>
        <dbReference type="EMBL" id="KAL1894960.1"/>
    </source>
</evidence>
<dbReference type="SUPFAM" id="SSF64356">
    <property type="entry name" value="SNARE-like"/>
    <property type="match status" value="1"/>
</dbReference>
<protein>
    <recommendedName>
        <fullName evidence="7">MHD domain-containing protein</fullName>
    </recommendedName>
</protein>
<comment type="caution">
    <text evidence="8">The sequence shown here is derived from an EMBL/GenBank/DDBJ whole genome shotgun (WGS) entry which is preliminary data.</text>
</comment>
<reference evidence="8 9" key="1">
    <citation type="journal article" date="2024" name="IMA Fungus">
        <title>IMA Genome - F19 : A genome assembly and annotation guide to empower mycologists, including annotated draft genome sequences of Ceratocystis pirilliformis, Diaporthe australafricana, Fusarium ophioides, Paecilomyces lecythidis, and Sporothrix stenoceras.</title>
        <authorList>
            <person name="Aylward J."/>
            <person name="Wilson A.M."/>
            <person name="Visagie C.M."/>
            <person name="Spraker J."/>
            <person name="Barnes I."/>
            <person name="Buitendag C."/>
            <person name="Ceriani C."/>
            <person name="Del Mar Angel L."/>
            <person name="du Plessis D."/>
            <person name="Fuchs T."/>
            <person name="Gasser K."/>
            <person name="Kramer D."/>
            <person name="Li W."/>
            <person name="Munsamy K."/>
            <person name="Piso A."/>
            <person name="Price J.L."/>
            <person name="Sonnekus B."/>
            <person name="Thomas C."/>
            <person name="van der Nest A."/>
            <person name="van Dijk A."/>
            <person name="van Heerden A."/>
            <person name="van Vuuren N."/>
            <person name="Yilmaz N."/>
            <person name="Duong T.A."/>
            <person name="van der Merwe N.A."/>
            <person name="Wingfield M.J."/>
            <person name="Wingfield B.D."/>
        </authorList>
    </citation>
    <scope>NUCLEOTIDE SEQUENCE [LARGE SCALE GENOMIC DNA]</scope>
    <source>
        <strain evidence="8 9">CMW 12675</strain>
    </source>
</reference>
<evidence type="ECO:0000256" key="4">
    <source>
        <dbReference type="ARBA" id="ARBA00023136"/>
    </source>
</evidence>
<evidence type="ECO:0000256" key="2">
    <source>
        <dbReference type="ARBA" id="ARBA00022448"/>
    </source>
</evidence>
<dbReference type="PROSITE" id="PS51072">
    <property type="entry name" value="MHD"/>
    <property type="match status" value="1"/>
</dbReference>
<dbReference type="Proteomes" id="UP001583280">
    <property type="component" value="Unassembled WGS sequence"/>
</dbReference>
<dbReference type="InterPro" id="IPR001392">
    <property type="entry name" value="Clathrin_mu"/>
</dbReference>
<comment type="subcellular location">
    <subcellularLocation>
        <location evidence="1">Endomembrane system</location>
    </subcellularLocation>
</comment>
<feature type="domain" description="MHD" evidence="7">
    <location>
        <begin position="190"/>
        <end position="547"/>
    </location>
</feature>
<name>A0ABR3Z4I6_9PEZI</name>
<organism evidence="8 9">
    <name type="scientific">Ceratocystis pirilliformis</name>
    <dbReference type="NCBI Taxonomy" id="259994"/>
    <lineage>
        <taxon>Eukaryota</taxon>
        <taxon>Fungi</taxon>
        <taxon>Dikarya</taxon>
        <taxon>Ascomycota</taxon>
        <taxon>Pezizomycotina</taxon>
        <taxon>Sordariomycetes</taxon>
        <taxon>Hypocreomycetidae</taxon>
        <taxon>Microascales</taxon>
        <taxon>Ceratocystidaceae</taxon>
        <taxon>Ceratocystis</taxon>
    </lineage>
</organism>
<evidence type="ECO:0000256" key="1">
    <source>
        <dbReference type="ARBA" id="ARBA00004308"/>
    </source>
</evidence>
<dbReference type="Pfam" id="PF00928">
    <property type="entry name" value="Adap_comp_sub"/>
    <property type="match status" value="1"/>
</dbReference>
<evidence type="ECO:0000256" key="6">
    <source>
        <dbReference type="SAM" id="MobiDB-lite"/>
    </source>
</evidence>
<dbReference type="CDD" id="cd14837">
    <property type="entry name" value="AP3_Mu_N"/>
    <property type="match status" value="1"/>
</dbReference>
<accession>A0ABR3Z4I6</accession>
<feature type="region of interest" description="Disordered" evidence="6">
    <location>
        <begin position="458"/>
        <end position="478"/>
    </location>
</feature>